<protein>
    <submittedName>
        <fullName evidence="1">Uncharacterized protein</fullName>
    </submittedName>
</protein>
<sequence length="193" mass="21597">MVDTLHEAFTRAYEGARRLDYAAAREPGWFRTATFKRKLADELPARLGTFVFDEALAVRAPRLLLLDDDNSLRISVRRSTGLSRAMARKRTAPNPGLFPASELELERSNTIDLAALAWDWPQRDDDGELTGPWPLSFLMAQPDHTLDEGRWAFSLPLVVGTTLAEHVEAFSPEDEPLIFLDAEDEDEGKESAG</sequence>
<dbReference type="Proteomes" id="UP000042997">
    <property type="component" value="Unassembled WGS sequence"/>
</dbReference>
<dbReference type="RefSeq" id="WP_040275485.1">
    <property type="nucleotide sequence ID" value="NZ_JAJNCM010000010.1"/>
</dbReference>
<proteinExistence type="predicted"/>
<dbReference type="EMBL" id="CCSD01000109">
    <property type="protein sequence ID" value="CDZ92312.1"/>
    <property type="molecule type" value="Genomic_DNA"/>
</dbReference>
<accession>A0A098BVT8</accession>
<name>A0A098BVT8_9NOCA</name>
<reference evidence="1 2" key="1">
    <citation type="journal article" date="2014" name="Genome Announc.">
        <title>Draft Genome Sequence of Propane- and Butane-Oxidizing Actinobacterium Rhodococcus ruber IEGM 231.</title>
        <authorList>
            <person name="Ivshina I.B."/>
            <person name="Kuyukina M.S."/>
            <person name="Krivoruchko A.V."/>
            <person name="Barbe V."/>
            <person name="Fischer C."/>
        </authorList>
    </citation>
    <scope>NUCLEOTIDE SEQUENCE [LARGE SCALE GENOMIC DNA]</scope>
</reference>
<evidence type="ECO:0000313" key="1">
    <source>
        <dbReference type="EMBL" id="CDZ92312.1"/>
    </source>
</evidence>
<evidence type="ECO:0000313" key="2">
    <source>
        <dbReference type="Proteomes" id="UP000042997"/>
    </source>
</evidence>
<gene>
    <name evidence="1" type="ORF">RHRU231_930191</name>
</gene>
<dbReference type="AlphaFoldDB" id="A0A098BVT8"/>
<organism evidence="1 2">
    <name type="scientific">Rhodococcus ruber</name>
    <dbReference type="NCBI Taxonomy" id="1830"/>
    <lineage>
        <taxon>Bacteria</taxon>
        <taxon>Bacillati</taxon>
        <taxon>Actinomycetota</taxon>
        <taxon>Actinomycetes</taxon>
        <taxon>Mycobacteriales</taxon>
        <taxon>Nocardiaceae</taxon>
        <taxon>Rhodococcus</taxon>
    </lineage>
</organism>